<keyword evidence="4 5" id="KW-0472">Membrane</keyword>
<keyword evidence="2 5" id="KW-0812">Transmembrane</keyword>
<dbReference type="AlphaFoldDB" id="A0A846MUB2"/>
<dbReference type="RefSeq" id="WP_167080398.1">
    <property type="nucleotide sequence ID" value="NZ_BAAADC010000001.1"/>
</dbReference>
<dbReference type="PANTHER" id="PTHR37955">
    <property type="entry name" value="TELLURITE RESISTANCE PROTEIN TEHA"/>
    <property type="match status" value="1"/>
</dbReference>
<dbReference type="InterPro" id="IPR004695">
    <property type="entry name" value="SLAC1/Mae1/Ssu1/TehA"/>
</dbReference>
<dbReference type="Gene3D" id="1.50.10.150">
    <property type="entry name" value="Voltage-dependent anion channel"/>
    <property type="match status" value="1"/>
</dbReference>
<dbReference type="PANTHER" id="PTHR37955:SF1">
    <property type="entry name" value="DEP DOMAIN-CONTAINING PROTEIN"/>
    <property type="match status" value="1"/>
</dbReference>
<organism evidence="6 7">
    <name type="scientific">Rhizomicrobium palustre</name>
    <dbReference type="NCBI Taxonomy" id="189966"/>
    <lineage>
        <taxon>Bacteria</taxon>
        <taxon>Pseudomonadati</taxon>
        <taxon>Pseudomonadota</taxon>
        <taxon>Alphaproteobacteria</taxon>
        <taxon>Micropepsales</taxon>
        <taxon>Micropepsaceae</taxon>
        <taxon>Rhizomicrobium</taxon>
    </lineage>
</organism>
<evidence type="ECO:0000256" key="2">
    <source>
        <dbReference type="ARBA" id="ARBA00022692"/>
    </source>
</evidence>
<feature type="transmembrane region" description="Helical" evidence="5">
    <location>
        <begin position="98"/>
        <end position="116"/>
    </location>
</feature>
<feature type="transmembrane region" description="Helical" evidence="5">
    <location>
        <begin position="136"/>
        <end position="155"/>
    </location>
</feature>
<evidence type="ECO:0000256" key="1">
    <source>
        <dbReference type="ARBA" id="ARBA00004141"/>
    </source>
</evidence>
<proteinExistence type="predicted"/>
<dbReference type="InterPro" id="IPR052951">
    <property type="entry name" value="Tellurite_res_ion_channel"/>
</dbReference>
<sequence>MKLVPAAFFGMVLGLSGIGQSWRLAAKLWQTPPLIGEIILGVAGAVWASLLLLYLVQAIRAPKIALAEIRHPVQGAMPALIGISTLLMVMAVVRYNLIAAWILAAVGVTWHMGFALYQTGAMWQGGRAAKDSVPSLYLPTVAGNFTSAAALGALGHADWGWLFLGAGVFSWLALESSIVQRLWQPEPLPASQRPLLGIQFAPPVVCAMAWLMLAPGSTDHWLLMLLGYGLFQLLLGLRLWFWLGEQSFAPSYWAYTFGIASTTVATLKLAISGISAAQILAPVIFLAANLFIGTLAVRTAYLAIRGRLFPAA</sequence>
<evidence type="ECO:0000256" key="3">
    <source>
        <dbReference type="ARBA" id="ARBA00022989"/>
    </source>
</evidence>
<feature type="transmembrane region" description="Helical" evidence="5">
    <location>
        <begin position="220"/>
        <end position="240"/>
    </location>
</feature>
<evidence type="ECO:0000256" key="4">
    <source>
        <dbReference type="ARBA" id="ARBA00023136"/>
    </source>
</evidence>
<feature type="transmembrane region" description="Helical" evidence="5">
    <location>
        <begin position="252"/>
        <end position="271"/>
    </location>
</feature>
<name>A0A846MUB2_9PROT</name>
<dbReference type="InterPro" id="IPR038665">
    <property type="entry name" value="Voltage-dep_anion_channel_sf"/>
</dbReference>
<dbReference type="Proteomes" id="UP000570514">
    <property type="component" value="Unassembled WGS sequence"/>
</dbReference>
<evidence type="ECO:0000256" key="5">
    <source>
        <dbReference type="SAM" id="Phobius"/>
    </source>
</evidence>
<evidence type="ECO:0000313" key="7">
    <source>
        <dbReference type="Proteomes" id="UP000570514"/>
    </source>
</evidence>
<dbReference type="GO" id="GO:0005886">
    <property type="term" value="C:plasma membrane"/>
    <property type="evidence" value="ECO:0007669"/>
    <property type="project" value="TreeGrafter"/>
</dbReference>
<feature type="transmembrane region" description="Helical" evidence="5">
    <location>
        <begin position="195"/>
        <end position="214"/>
    </location>
</feature>
<dbReference type="GO" id="GO:0046583">
    <property type="term" value="F:monoatomic cation efflux transmembrane transporter activity"/>
    <property type="evidence" value="ECO:0007669"/>
    <property type="project" value="TreeGrafter"/>
</dbReference>
<gene>
    <name evidence="6" type="ORF">FHS83_000416</name>
</gene>
<accession>A0A846MUB2</accession>
<dbReference type="Pfam" id="PF03595">
    <property type="entry name" value="SLAC1"/>
    <property type="match status" value="1"/>
</dbReference>
<feature type="transmembrane region" description="Helical" evidence="5">
    <location>
        <begin position="75"/>
        <end position="92"/>
    </location>
</feature>
<feature type="transmembrane region" description="Helical" evidence="5">
    <location>
        <begin position="277"/>
        <end position="297"/>
    </location>
</feature>
<protein>
    <submittedName>
        <fullName evidence="6">Tellurite resistance protein</fullName>
    </submittedName>
</protein>
<dbReference type="NCBIfam" id="NF008032">
    <property type="entry name" value="PRK10764.1"/>
    <property type="match status" value="1"/>
</dbReference>
<keyword evidence="3 5" id="KW-1133">Transmembrane helix</keyword>
<keyword evidence="7" id="KW-1185">Reference proteome</keyword>
<reference evidence="6 7" key="1">
    <citation type="submission" date="2020-03" db="EMBL/GenBank/DDBJ databases">
        <title>Genomic Encyclopedia of Type Strains, Phase IV (KMG-IV): sequencing the most valuable type-strain genomes for metagenomic binning, comparative biology and taxonomic classification.</title>
        <authorList>
            <person name="Goeker M."/>
        </authorList>
    </citation>
    <scope>NUCLEOTIDE SEQUENCE [LARGE SCALE GENOMIC DNA]</scope>
    <source>
        <strain evidence="6 7">DSM 19867</strain>
    </source>
</reference>
<comment type="caution">
    <text evidence="6">The sequence shown here is derived from an EMBL/GenBank/DDBJ whole genome shotgun (WGS) entry which is preliminary data.</text>
</comment>
<feature type="transmembrane region" description="Helical" evidence="5">
    <location>
        <begin position="33"/>
        <end position="55"/>
    </location>
</feature>
<dbReference type="EMBL" id="JAASRM010000001">
    <property type="protein sequence ID" value="NIK87098.1"/>
    <property type="molecule type" value="Genomic_DNA"/>
</dbReference>
<comment type="subcellular location">
    <subcellularLocation>
        <location evidence="1">Membrane</location>
        <topology evidence="1">Multi-pass membrane protein</topology>
    </subcellularLocation>
</comment>
<evidence type="ECO:0000313" key="6">
    <source>
        <dbReference type="EMBL" id="NIK87098.1"/>
    </source>
</evidence>